<sequence length="453" mass="50145">MVGFARLVLLALGFAKLPCARGSWTEANTGCATRATGGRSGLLSFLWLRPDGSPATVLVQSLWDLRSGQLLECALRTEPDVTRRYLELCGPGGLRHPLARASWDPRLRRELDALEARKGACKGTPARRAAAAAAAGGKREGEARPRSRRGLTFPGTLWCGAGATAEMPSELGVFQGPDVCCREHDSCDAHITALEFKYGMRNYRLHTISHCSCDNRFSDCLRNLNDTISNFIGNSFFNLLEVPCFQLTETEDCVEWHWWGGCKKYGMVPLAHLVDPSPYQPIENPEATASPLQPSRHRKPGSKGNKMRRKKVEKTSPKTQDPISPSFSKLNQVTHLPGRSSPGEETVPRSPALPTTLEPGPTKMEGEILATRHPVVFSTEDASSNETWQGKRPFAGPSAGHGQVSKPRPGLSRRCRCYQRLDQCPFQIGPHEFKYQLHNSDDRMLFHCNCTRR</sequence>
<evidence type="ECO:0000256" key="10">
    <source>
        <dbReference type="ARBA" id="ARBA00023157"/>
    </source>
</evidence>
<keyword evidence="12" id="KW-0732">Signal</keyword>
<comment type="cofactor">
    <cofactor evidence="1">
        <name>Ca(2+)</name>
        <dbReference type="ChEBI" id="CHEBI:29108"/>
    </cofactor>
</comment>
<dbReference type="GO" id="GO:0005576">
    <property type="term" value="C:extracellular region"/>
    <property type="evidence" value="ECO:0007669"/>
    <property type="project" value="UniProtKB-SubCell"/>
</dbReference>
<keyword evidence="7" id="KW-0378">Hydrolase</keyword>
<dbReference type="Gene3D" id="1.20.90.10">
    <property type="entry name" value="Phospholipase A2 domain"/>
    <property type="match status" value="2"/>
</dbReference>
<keyword evidence="8" id="KW-0106">Calcium</keyword>
<keyword evidence="6" id="KW-0479">Metal-binding</keyword>
<dbReference type="AlphaFoldDB" id="A0A6J1VUZ1"/>
<evidence type="ECO:0000313" key="14">
    <source>
        <dbReference type="Proteomes" id="UP000504612"/>
    </source>
</evidence>
<evidence type="ECO:0000256" key="11">
    <source>
        <dbReference type="SAM" id="MobiDB-lite"/>
    </source>
</evidence>
<accession>A0A6J1VUZ1</accession>
<evidence type="ECO:0000256" key="12">
    <source>
        <dbReference type="SAM" id="SignalP"/>
    </source>
</evidence>
<dbReference type="PROSITE" id="PS00118">
    <property type="entry name" value="PA2_HIS"/>
    <property type="match status" value="1"/>
</dbReference>
<dbReference type="RefSeq" id="XP_026543794.1">
    <property type="nucleotide sequence ID" value="XM_026688009.1"/>
</dbReference>
<feature type="chain" id="PRO_5026883435" description="phospholipase A2" evidence="12">
    <location>
        <begin position="23"/>
        <end position="453"/>
    </location>
</feature>
<protein>
    <recommendedName>
        <fullName evidence="4">phospholipase A2</fullName>
        <ecNumber evidence="4">3.1.1.4</ecNumber>
    </recommendedName>
</protein>
<name>A0A6J1VUZ1_9SAUR</name>
<dbReference type="GO" id="GO:0004623">
    <property type="term" value="F:phospholipase A2 activity"/>
    <property type="evidence" value="ECO:0007669"/>
    <property type="project" value="UniProtKB-EC"/>
</dbReference>
<gene>
    <name evidence="15" type="primary">PLA2G3</name>
</gene>
<comment type="function">
    <text evidence="2">PLA2 catalyzes the calcium-dependent hydrolysis of the 2-acyl groups in 3-sn-phosphoglycerides.</text>
</comment>
<dbReference type="GO" id="GO:0006644">
    <property type="term" value="P:phospholipid metabolic process"/>
    <property type="evidence" value="ECO:0007669"/>
    <property type="project" value="InterPro"/>
</dbReference>
<dbReference type="PANTHER" id="PTHR12253">
    <property type="entry name" value="RH14732P"/>
    <property type="match status" value="1"/>
</dbReference>
<feature type="region of interest" description="Disordered" evidence="11">
    <location>
        <begin position="281"/>
        <end position="361"/>
    </location>
</feature>
<dbReference type="Pfam" id="PF05826">
    <property type="entry name" value="Phospholip_A2_2"/>
    <property type="match status" value="1"/>
</dbReference>
<keyword evidence="9" id="KW-0443">Lipid metabolism</keyword>
<evidence type="ECO:0000256" key="2">
    <source>
        <dbReference type="ARBA" id="ARBA00002163"/>
    </source>
</evidence>
<proteinExistence type="predicted"/>
<keyword evidence="10" id="KW-1015">Disulfide bond</keyword>
<feature type="domain" description="Phospholipase A2-like central" evidence="13">
    <location>
        <begin position="153"/>
        <end position="247"/>
    </location>
</feature>
<dbReference type="GO" id="GO:0050482">
    <property type="term" value="P:arachidonate secretion"/>
    <property type="evidence" value="ECO:0007669"/>
    <property type="project" value="InterPro"/>
</dbReference>
<keyword evidence="5" id="KW-0964">Secreted</keyword>
<feature type="compositionally biased region" description="Basic residues" evidence="11">
    <location>
        <begin position="295"/>
        <end position="312"/>
    </location>
</feature>
<evidence type="ECO:0000259" key="13">
    <source>
        <dbReference type="Pfam" id="PF05826"/>
    </source>
</evidence>
<dbReference type="InterPro" id="IPR016090">
    <property type="entry name" value="PLA2-like_dom"/>
</dbReference>
<evidence type="ECO:0000256" key="6">
    <source>
        <dbReference type="ARBA" id="ARBA00022723"/>
    </source>
</evidence>
<evidence type="ECO:0000256" key="3">
    <source>
        <dbReference type="ARBA" id="ARBA00004613"/>
    </source>
</evidence>
<dbReference type="InterPro" id="IPR036444">
    <property type="entry name" value="PLipase_A2_dom_sf"/>
</dbReference>
<dbReference type="CDD" id="cd04704">
    <property type="entry name" value="PLA2_bee_venom_like"/>
    <property type="match status" value="1"/>
</dbReference>
<feature type="compositionally biased region" description="Polar residues" evidence="11">
    <location>
        <begin position="317"/>
        <end position="334"/>
    </location>
</feature>
<evidence type="ECO:0000313" key="15">
    <source>
        <dbReference type="RefSeq" id="XP_026543794.1"/>
    </source>
</evidence>
<dbReference type="GeneID" id="113425759"/>
<dbReference type="KEGG" id="nss:113425759"/>
<dbReference type="CTD" id="50487"/>
<evidence type="ECO:0000256" key="4">
    <source>
        <dbReference type="ARBA" id="ARBA00013278"/>
    </source>
</evidence>
<feature type="signal peptide" evidence="12">
    <location>
        <begin position="1"/>
        <end position="22"/>
    </location>
</feature>
<dbReference type="Proteomes" id="UP000504612">
    <property type="component" value="Unplaced"/>
</dbReference>
<dbReference type="SUPFAM" id="SSF48619">
    <property type="entry name" value="Phospholipase A2, PLA2"/>
    <property type="match status" value="1"/>
</dbReference>
<reference evidence="15" key="1">
    <citation type="submission" date="2025-08" db="UniProtKB">
        <authorList>
            <consortium name="RefSeq"/>
        </authorList>
    </citation>
    <scope>IDENTIFICATION</scope>
</reference>
<evidence type="ECO:0000256" key="7">
    <source>
        <dbReference type="ARBA" id="ARBA00022801"/>
    </source>
</evidence>
<evidence type="ECO:0000256" key="8">
    <source>
        <dbReference type="ARBA" id="ARBA00022837"/>
    </source>
</evidence>
<evidence type="ECO:0000256" key="5">
    <source>
        <dbReference type="ARBA" id="ARBA00022525"/>
    </source>
</evidence>
<dbReference type="FunFam" id="1.20.90.10:FF:000002">
    <property type="entry name" value="Phospholipase A2 group III"/>
    <property type="match status" value="1"/>
</dbReference>
<keyword evidence="14" id="KW-1185">Reference proteome</keyword>
<organism evidence="14 15">
    <name type="scientific">Notechis scutatus</name>
    <name type="common">mainland tiger snake</name>
    <dbReference type="NCBI Taxonomy" id="8663"/>
    <lineage>
        <taxon>Eukaryota</taxon>
        <taxon>Metazoa</taxon>
        <taxon>Chordata</taxon>
        <taxon>Craniata</taxon>
        <taxon>Vertebrata</taxon>
        <taxon>Euteleostomi</taxon>
        <taxon>Lepidosauria</taxon>
        <taxon>Squamata</taxon>
        <taxon>Bifurcata</taxon>
        <taxon>Unidentata</taxon>
        <taxon>Episquamata</taxon>
        <taxon>Toxicofera</taxon>
        <taxon>Serpentes</taxon>
        <taxon>Colubroidea</taxon>
        <taxon>Elapidae</taxon>
        <taxon>Hydrophiinae</taxon>
        <taxon>Notechis</taxon>
    </lineage>
</organism>
<evidence type="ECO:0000256" key="1">
    <source>
        <dbReference type="ARBA" id="ARBA00001913"/>
    </source>
</evidence>
<dbReference type="SMR" id="A0A6J1VUZ1"/>
<comment type="subcellular location">
    <subcellularLocation>
        <location evidence="3">Secreted</location>
    </subcellularLocation>
</comment>
<dbReference type="InterPro" id="IPR033113">
    <property type="entry name" value="PLA2_histidine"/>
</dbReference>
<dbReference type="GO" id="GO:0046872">
    <property type="term" value="F:metal ion binding"/>
    <property type="evidence" value="ECO:0007669"/>
    <property type="project" value="UniProtKB-KW"/>
</dbReference>
<evidence type="ECO:0000256" key="9">
    <source>
        <dbReference type="ARBA" id="ARBA00023098"/>
    </source>
</evidence>
<dbReference type="EC" id="3.1.1.4" evidence="4"/>